<name>A9VC56_MONBE</name>
<reference evidence="2 3" key="1">
    <citation type="journal article" date="2008" name="Nature">
        <title>The genome of the choanoflagellate Monosiga brevicollis and the origin of metazoans.</title>
        <authorList>
            <consortium name="JGI Sequencing"/>
            <person name="King N."/>
            <person name="Westbrook M.J."/>
            <person name="Young S.L."/>
            <person name="Kuo A."/>
            <person name="Abedin M."/>
            <person name="Chapman J."/>
            <person name="Fairclough S."/>
            <person name="Hellsten U."/>
            <person name="Isogai Y."/>
            <person name="Letunic I."/>
            <person name="Marr M."/>
            <person name="Pincus D."/>
            <person name="Putnam N."/>
            <person name="Rokas A."/>
            <person name="Wright K.J."/>
            <person name="Zuzow R."/>
            <person name="Dirks W."/>
            <person name="Good M."/>
            <person name="Goodstein D."/>
            <person name="Lemons D."/>
            <person name="Li W."/>
            <person name="Lyons J.B."/>
            <person name="Morris A."/>
            <person name="Nichols S."/>
            <person name="Richter D.J."/>
            <person name="Salamov A."/>
            <person name="Bork P."/>
            <person name="Lim W.A."/>
            <person name="Manning G."/>
            <person name="Miller W.T."/>
            <person name="McGinnis W."/>
            <person name="Shapiro H."/>
            <person name="Tjian R."/>
            <person name="Grigoriev I.V."/>
            <person name="Rokhsar D."/>
        </authorList>
    </citation>
    <scope>NUCLEOTIDE SEQUENCE [LARGE SCALE GENOMIC DNA]</scope>
    <source>
        <strain evidence="3">MX1 / ATCC 50154</strain>
    </source>
</reference>
<feature type="region of interest" description="Disordered" evidence="1">
    <location>
        <begin position="30"/>
        <end position="59"/>
    </location>
</feature>
<proteinExistence type="predicted"/>
<sequence length="233" mass="25963">MLDGVMAAADGGPQDVANLESAATAALAAISNSATPASHRKRRPRTRRRHRHEIQSPAQQRYSKAPHIMTLFDKDINLAAVSPTTALYSAARSWMYMDTSGYWLRRRRAPVAQDATAFDLPSPTLPLEPAPALALEFWPNAFDQAANRLPETRSNIDQALVTQDARIEPLKTIGSARVDGRYQLRQMKEHWVNRHRARCLDYNCRRSSIYAASVRVIQQDLRGPSVPGAPRGL</sequence>
<feature type="compositionally biased region" description="Basic residues" evidence="1">
    <location>
        <begin position="38"/>
        <end position="52"/>
    </location>
</feature>
<dbReference type="EMBL" id="CH991579">
    <property type="protein sequence ID" value="EDQ84963.1"/>
    <property type="molecule type" value="Genomic_DNA"/>
</dbReference>
<evidence type="ECO:0000256" key="1">
    <source>
        <dbReference type="SAM" id="MobiDB-lite"/>
    </source>
</evidence>
<dbReference type="Proteomes" id="UP000001357">
    <property type="component" value="Unassembled WGS sequence"/>
</dbReference>
<dbReference type="RefSeq" id="XP_001750304.1">
    <property type="nucleotide sequence ID" value="XM_001750252.1"/>
</dbReference>
<dbReference type="Pfam" id="PF15306">
    <property type="entry name" value="LIN37"/>
    <property type="match status" value="1"/>
</dbReference>
<dbReference type="PANTHER" id="PTHR31336:SF3">
    <property type="entry name" value="PROTEIN LIN-37 HOMOLOG"/>
    <property type="match status" value="1"/>
</dbReference>
<gene>
    <name evidence="2" type="ORF">MONBRDRAFT_39095</name>
</gene>
<dbReference type="GO" id="GO:0000122">
    <property type="term" value="P:negative regulation of transcription by RNA polymerase II"/>
    <property type="evidence" value="ECO:0000318"/>
    <property type="project" value="GO_Central"/>
</dbReference>
<dbReference type="GO" id="GO:0017053">
    <property type="term" value="C:transcription repressor complex"/>
    <property type="evidence" value="ECO:0007669"/>
    <property type="project" value="InterPro"/>
</dbReference>
<dbReference type="PANTHER" id="PTHR31336">
    <property type="entry name" value="LIN37 HOMOLOG"/>
    <property type="match status" value="1"/>
</dbReference>
<evidence type="ECO:0000313" key="3">
    <source>
        <dbReference type="Proteomes" id="UP000001357"/>
    </source>
</evidence>
<dbReference type="InParanoid" id="A9VC56"/>
<feature type="non-terminal residue" evidence="2">
    <location>
        <position position="233"/>
    </location>
</feature>
<protein>
    <submittedName>
        <fullName evidence="2">Uncharacterized protein</fullName>
    </submittedName>
</protein>
<dbReference type="GeneID" id="5895524"/>
<keyword evidence="3" id="KW-1185">Reference proteome</keyword>
<dbReference type="KEGG" id="mbr:MONBRDRAFT_39095"/>
<dbReference type="InterPro" id="IPR028226">
    <property type="entry name" value="LIN37"/>
</dbReference>
<dbReference type="AlphaFoldDB" id="A9VC56"/>
<accession>A9VC56</accession>
<evidence type="ECO:0000313" key="2">
    <source>
        <dbReference type="EMBL" id="EDQ84963.1"/>
    </source>
</evidence>
<dbReference type="GO" id="GO:0031523">
    <property type="term" value="C:Myb complex"/>
    <property type="evidence" value="ECO:0000318"/>
    <property type="project" value="GO_Central"/>
</dbReference>
<organism evidence="2 3">
    <name type="scientific">Monosiga brevicollis</name>
    <name type="common">Choanoflagellate</name>
    <dbReference type="NCBI Taxonomy" id="81824"/>
    <lineage>
        <taxon>Eukaryota</taxon>
        <taxon>Choanoflagellata</taxon>
        <taxon>Craspedida</taxon>
        <taxon>Salpingoecidae</taxon>
        <taxon>Monosiga</taxon>
    </lineage>
</organism>